<feature type="region of interest" description="Disordered" evidence="1">
    <location>
        <begin position="81"/>
        <end position="201"/>
    </location>
</feature>
<gene>
    <name evidence="2" type="ORF">CR938_04990</name>
</gene>
<reference evidence="2" key="1">
    <citation type="submission" date="2017-10" db="EMBL/GenBank/DDBJ databases">
        <title>Whole genome sequencing of members of genus Pseudoxanthomonas.</title>
        <authorList>
            <person name="Kumar S."/>
            <person name="Bansal K."/>
            <person name="Kaur A."/>
            <person name="Patil P."/>
            <person name="Sharma S."/>
            <person name="Patil P.B."/>
        </authorList>
    </citation>
    <scope>NUCLEOTIDE SEQUENCE</scope>
    <source>
        <strain evidence="2">DSM 22914</strain>
    </source>
</reference>
<dbReference type="AlphaFoldDB" id="A0A921NWR1"/>
<name>A0A921NWR1_9GAMM</name>
<keyword evidence="3" id="KW-1185">Reference proteome</keyword>
<dbReference type="RefSeq" id="WP_162123940.1">
    <property type="nucleotide sequence ID" value="NZ_PDWK01000017.1"/>
</dbReference>
<accession>A0A921NWR1</accession>
<dbReference type="EMBL" id="PDWK01000017">
    <property type="protein sequence ID" value="KAF1689649.1"/>
    <property type="molecule type" value="Genomic_DNA"/>
</dbReference>
<feature type="compositionally biased region" description="Pro residues" evidence="1">
    <location>
        <begin position="95"/>
        <end position="110"/>
    </location>
</feature>
<dbReference type="PROSITE" id="PS51257">
    <property type="entry name" value="PROKAR_LIPOPROTEIN"/>
    <property type="match status" value="1"/>
</dbReference>
<feature type="compositionally biased region" description="Basic and acidic residues" evidence="1">
    <location>
        <begin position="111"/>
        <end position="134"/>
    </location>
</feature>
<evidence type="ECO:0000313" key="2">
    <source>
        <dbReference type="EMBL" id="KAF1689649.1"/>
    </source>
</evidence>
<proteinExistence type="predicted"/>
<sequence>MKLRLLTGLAIAMALGGCASYGYVGAGGGYYSGYPATTYRYDVHGAAYPYYPYYTPGWSLGLGYYGGGYYPYPRVIHHYHRPPAHGPRPDGGHRPPGPGGGPSHHPPPPSSDRDGDRAPWRDLDRVRRAKESPLHRPPSGGRPVAMSAGQAGPAPASMGRPMPARVERAAPAPRPQAVRGTPSSVPRQGRARTATGRTLEP</sequence>
<protein>
    <recommendedName>
        <fullName evidence="4">Lipoprotein</fullName>
    </recommendedName>
</protein>
<dbReference type="Proteomes" id="UP000717981">
    <property type="component" value="Unassembled WGS sequence"/>
</dbReference>
<feature type="compositionally biased region" description="Low complexity" evidence="1">
    <location>
        <begin position="160"/>
        <end position="179"/>
    </location>
</feature>
<evidence type="ECO:0000313" key="3">
    <source>
        <dbReference type="Proteomes" id="UP000717981"/>
    </source>
</evidence>
<evidence type="ECO:0000256" key="1">
    <source>
        <dbReference type="SAM" id="MobiDB-lite"/>
    </source>
</evidence>
<comment type="caution">
    <text evidence="2">The sequence shown here is derived from an EMBL/GenBank/DDBJ whole genome shotgun (WGS) entry which is preliminary data.</text>
</comment>
<evidence type="ECO:0008006" key="4">
    <source>
        <dbReference type="Google" id="ProtNLM"/>
    </source>
</evidence>
<organism evidence="2 3">
    <name type="scientific">Pseudoxanthomonas taiwanensis</name>
    <dbReference type="NCBI Taxonomy" id="176598"/>
    <lineage>
        <taxon>Bacteria</taxon>
        <taxon>Pseudomonadati</taxon>
        <taxon>Pseudomonadota</taxon>
        <taxon>Gammaproteobacteria</taxon>
        <taxon>Lysobacterales</taxon>
        <taxon>Lysobacteraceae</taxon>
        <taxon>Pseudoxanthomonas</taxon>
    </lineage>
</organism>
<feature type="compositionally biased region" description="Low complexity" evidence="1">
    <location>
        <begin position="191"/>
        <end position="201"/>
    </location>
</feature>